<keyword evidence="2" id="KW-1185">Reference proteome</keyword>
<evidence type="ECO:0000313" key="2">
    <source>
        <dbReference type="Proteomes" id="UP000549765"/>
    </source>
</evidence>
<evidence type="ECO:0000313" key="1">
    <source>
        <dbReference type="EMBL" id="NKZ24527.1"/>
    </source>
</evidence>
<dbReference type="Proteomes" id="UP000549765">
    <property type="component" value="Unassembled WGS sequence"/>
</dbReference>
<dbReference type="EMBL" id="JAAXPN010000007">
    <property type="protein sequence ID" value="NKZ24527.1"/>
    <property type="molecule type" value="Genomic_DNA"/>
</dbReference>
<sequence length="57" mass="6593">MKSGIKVFSGKYLEELVAELDRWLEQNNASLFGQGAIKQRRLADETYEITLKYVLNN</sequence>
<proteinExistence type="predicted"/>
<comment type="caution">
    <text evidence="1">The sequence shown here is derived from an EMBL/GenBank/DDBJ whole genome shotgun (WGS) entry which is preliminary data.</text>
</comment>
<dbReference type="AlphaFoldDB" id="A0A7X6S418"/>
<name>A0A7X6S418_9LACO</name>
<organism evidence="1 2">
    <name type="scientific">Periweissella fabalis</name>
    <dbReference type="NCBI Taxonomy" id="1070421"/>
    <lineage>
        <taxon>Bacteria</taxon>
        <taxon>Bacillati</taxon>
        <taxon>Bacillota</taxon>
        <taxon>Bacilli</taxon>
        <taxon>Lactobacillales</taxon>
        <taxon>Lactobacillaceae</taxon>
        <taxon>Periweissella</taxon>
    </lineage>
</organism>
<protein>
    <submittedName>
        <fullName evidence="1">Uncharacterized protein</fullName>
    </submittedName>
</protein>
<accession>A0A7X6S418</accession>
<reference evidence="1 2" key="1">
    <citation type="submission" date="2020-04" db="EMBL/GenBank/DDBJ databases">
        <title>MicrobeNet Type strains.</title>
        <authorList>
            <person name="Nicholson A.C."/>
        </authorList>
    </citation>
    <scope>NUCLEOTIDE SEQUENCE [LARGE SCALE GENOMIC DNA]</scope>
    <source>
        <strain evidence="1 2">CCUG 61472</strain>
    </source>
</reference>
<gene>
    <name evidence="1" type="ORF">HF964_06920</name>
</gene>
<dbReference type="RefSeq" id="WP_168722321.1">
    <property type="nucleotide sequence ID" value="NZ_JAAXPN010000007.1"/>
</dbReference>